<protein>
    <recommendedName>
        <fullName evidence="8">DUF615 domain-containing protein</fullName>
    </recommendedName>
</protein>
<dbReference type="GO" id="GO:0005829">
    <property type="term" value="C:cytosol"/>
    <property type="evidence" value="ECO:0007669"/>
    <property type="project" value="TreeGrafter"/>
</dbReference>
<evidence type="ECO:0000313" key="7">
    <source>
        <dbReference type="Proteomes" id="UP000448292"/>
    </source>
</evidence>
<dbReference type="InterPro" id="IPR023153">
    <property type="entry name" value="DarP_sf"/>
</dbReference>
<dbReference type="GO" id="GO:0019843">
    <property type="term" value="F:rRNA binding"/>
    <property type="evidence" value="ECO:0007669"/>
    <property type="project" value="UniProtKB-KW"/>
</dbReference>
<dbReference type="CDD" id="cd16331">
    <property type="entry name" value="YjgA-like"/>
    <property type="match status" value="1"/>
</dbReference>
<evidence type="ECO:0000313" key="6">
    <source>
        <dbReference type="EMBL" id="TVM19694.1"/>
    </source>
</evidence>
<feature type="region of interest" description="Disordered" evidence="5">
    <location>
        <begin position="1"/>
        <end position="33"/>
    </location>
</feature>
<dbReference type="EMBL" id="QMIE01000001">
    <property type="protein sequence ID" value="TVM19694.1"/>
    <property type="molecule type" value="Genomic_DNA"/>
</dbReference>
<dbReference type="NCBIfam" id="NF003593">
    <property type="entry name" value="PRK05255.1-1"/>
    <property type="match status" value="1"/>
</dbReference>
<feature type="compositionally biased region" description="Basic and acidic residues" evidence="5">
    <location>
        <begin position="12"/>
        <end position="33"/>
    </location>
</feature>
<sequence length="196" mass="22281">MAKKRRPSWYSDKNEDRPVSRSQKKREMTALQEKGEKLANLPDAQFARLMELDLPEELKEALGEYRRLSKHEAIRRQAQYIGKLMRHADETRLNIFLDGVEAIQRQENALHKAVENERNALLLGGETAEAVLNALRDRYGDEAADEAARLAELARNEQQDGGKPHNSRKLYRHLRDIALSGPSGTSEQQAPARDAS</sequence>
<keyword evidence="1" id="KW-0963">Cytoplasm</keyword>
<dbReference type="GO" id="GO:0042254">
    <property type="term" value="P:ribosome biogenesis"/>
    <property type="evidence" value="ECO:0007669"/>
    <property type="project" value="UniProtKB-KW"/>
</dbReference>
<dbReference type="OrthoDB" id="5293604at2"/>
<dbReference type="Pfam" id="PF04751">
    <property type="entry name" value="DarP"/>
    <property type="match status" value="1"/>
</dbReference>
<name>A0A7M3MIT2_9BACT</name>
<keyword evidence="7" id="KW-1185">Reference proteome</keyword>
<keyword evidence="3" id="KW-0699">rRNA-binding</keyword>
<accession>A0A7M3MIT2</accession>
<keyword evidence="2" id="KW-0690">Ribosome biogenesis</keyword>
<proteinExistence type="predicted"/>
<dbReference type="SUPFAM" id="SSF158710">
    <property type="entry name" value="PSPTO4464-like"/>
    <property type="match status" value="1"/>
</dbReference>
<comment type="caution">
    <text evidence="6">The sequence shown here is derived from an EMBL/GenBank/DDBJ whole genome shotgun (WGS) entry which is preliminary data.</text>
</comment>
<evidence type="ECO:0000256" key="2">
    <source>
        <dbReference type="ARBA" id="ARBA00022517"/>
    </source>
</evidence>
<dbReference type="AlphaFoldDB" id="A0A7M3MIT2"/>
<dbReference type="PANTHER" id="PTHR38101:SF1">
    <property type="entry name" value="UPF0307 PROTEIN YJGA"/>
    <property type="match status" value="1"/>
</dbReference>
<dbReference type="PIRSF" id="PIRSF016183">
    <property type="entry name" value="UCP016183"/>
    <property type="match status" value="1"/>
</dbReference>
<evidence type="ECO:0000256" key="4">
    <source>
        <dbReference type="ARBA" id="ARBA00022884"/>
    </source>
</evidence>
<evidence type="ECO:0000256" key="3">
    <source>
        <dbReference type="ARBA" id="ARBA00022730"/>
    </source>
</evidence>
<dbReference type="PANTHER" id="PTHR38101">
    <property type="entry name" value="UPF0307 PROTEIN YJGA"/>
    <property type="match status" value="1"/>
</dbReference>
<evidence type="ECO:0000256" key="5">
    <source>
        <dbReference type="SAM" id="MobiDB-lite"/>
    </source>
</evidence>
<dbReference type="Proteomes" id="UP000448292">
    <property type="component" value="Unassembled WGS sequence"/>
</dbReference>
<gene>
    <name evidence="6" type="ORF">DPQ33_00190</name>
</gene>
<dbReference type="Gene3D" id="1.10.60.30">
    <property type="entry name" value="PSPTO4464-like domains"/>
    <property type="match status" value="1"/>
</dbReference>
<dbReference type="InterPro" id="IPR006839">
    <property type="entry name" value="DarP"/>
</dbReference>
<evidence type="ECO:0000256" key="1">
    <source>
        <dbReference type="ARBA" id="ARBA00022490"/>
    </source>
</evidence>
<reference evidence="6 7" key="1">
    <citation type="submission" date="2018-06" db="EMBL/GenBank/DDBJ databases">
        <title>Complete genome of Desulfovibrio indonesiensis P37SLT.</title>
        <authorList>
            <person name="Crispim J.S."/>
            <person name="Vidigal P.M.P."/>
            <person name="Silva L.C.F."/>
            <person name="Laguardia C.N."/>
            <person name="Araujo L.C."/>
            <person name="Dias R.S."/>
            <person name="Sousa M.P."/>
            <person name="Paula S.O."/>
            <person name="Silva C."/>
        </authorList>
    </citation>
    <scope>NUCLEOTIDE SEQUENCE [LARGE SCALE GENOMIC DNA]</scope>
    <source>
        <strain evidence="6 7">P37SLT</strain>
    </source>
</reference>
<keyword evidence="4" id="KW-0694">RNA-binding</keyword>
<organism evidence="6 7">
    <name type="scientific">Oceanidesulfovibrio indonesiensis</name>
    <dbReference type="NCBI Taxonomy" id="54767"/>
    <lineage>
        <taxon>Bacteria</taxon>
        <taxon>Pseudomonadati</taxon>
        <taxon>Thermodesulfobacteriota</taxon>
        <taxon>Desulfovibrionia</taxon>
        <taxon>Desulfovibrionales</taxon>
        <taxon>Desulfovibrionaceae</taxon>
        <taxon>Oceanidesulfovibrio</taxon>
    </lineage>
</organism>
<dbReference type="RefSeq" id="WP_144301157.1">
    <property type="nucleotide sequence ID" value="NZ_QMIE01000001.1"/>
</dbReference>
<evidence type="ECO:0008006" key="8">
    <source>
        <dbReference type="Google" id="ProtNLM"/>
    </source>
</evidence>
<feature type="region of interest" description="Disordered" evidence="5">
    <location>
        <begin position="155"/>
        <end position="196"/>
    </location>
</feature>